<keyword evidence="3" id="KW-0677">Repeat</keyword>
<dbReference type="FunFam" id="3.80.10.10:FF:000024">
    <property type="entry name" value="Somatic embryogenesis receptor kinase 1"/>
    <property type="match status" value="1"/>
</dbReference>
<keyword evidence="7" id="KW-1185">Reference proteome</keyword>
<proteinExistence type="predicted"/>
<evidence type="ECO:0000313" key="6">
    <source>
        <dbReference type="EMBL" id="KAK7276589.1"/>
    </source>
</evidence>
<feature type="domain" description="Disease resistance R13L4/SHOC-2-like LRR" evidence="5">
    <location>
        <begin position="66"/>
        <end position="161"/>
    </location>
</feature>
<gene>
    <name evidence="6" type="ORF">RIF29_17732</name>
</gene>
<protein>
    <submittedName>
        <fullName evidence="6">Uncharacterized protein</fullName>
    </submittedName>
</protein>
<dbReference type="PANTHER" id="PTHR47988">
    <property type="entry name" value="SOMATIC EMBRYOGENESIS RECEPTOR KINASE 1"/>
    <property type="match status" value="1"/>
</dbReference>
<organism evidence="6 7">
    <name type="scientific">Crotalaria pallida</name>
    <name type="common">Smooth rattlebox</name>
    <name type="synonym">Crotalaria striata</name>
    <dbReference type="NCBI Taxonomy" id="3830"/>
    <lineage>
        <taxon>Eukaryota</taxon>
        <taxon>Viridiplantae</taxon>
        <taxon>Streptophyta</taxon>
        <taxon>Embryophyta</taxon>
        <taxon>Tracheophyta</taxon>
        <taxon>Spermatophyta</taxon>
        <taxon>Magnoliopsida</taxon>
        <taxon>eudicotyledons</taxon>
        <taxon>Gunneridae</taxon>
        <taxon>Pentapetalae</taxon>
        <taxon>rosids</taxon>
        <taxon>fabids</taxon>
        <taxon>Fabales</taxon>
        <taxon>Fabaceae</taxon>
        <taxon>Papilionoideae</taxon>
        <taxon>50 kb inversion clade</taxon>
        <taxon>genistoids sensu lato</taxon>
        <taxon>core genistoids</taxon>
        <taxon>Crotalarieae</taxon>
        <taxon>Crotalaria</taxon>
    </lineage>
</organism>
<dbReference type="AlphaFoldDB" id="A0AAN9FIY4"/>
<dbReference type="Pfam" id="PF08263">
    <property type="entry name" value="LRRNT_2"/>
    <property type="match status" value="1"/>
</dbReference>
<dbReference type="Gene3D" id="3.80.10.10">
    <property type="entry name" value="Ribonuclease Inhibitor"/>
    <property type="match status" value="1"/>
</dbReference>
<feature type="domain" description="Leucine-rich repeat-containing N-terminal plant-type" evidence="4">
    <location>
        <begin position="22"/>
        <end position="60"/>
    </location>
</feature>
<dbReference type="Pfam" id="PF23598">
    <property type="entry name" value="LRR_14"/>
    <property type="match status" value="1"/>
</dbReference>
<keyword evidence="1" id="KW-0433">Leucine-rich repeat</keyword>
<name>A0AAN9FIY4_CROPI</name>
<evidence type="ECO:0000256" key="3">
    <source>
        <dbReference type="ARBA" id="ARBA00022737"/>
    </source>
</evidence>
<accession>A0AAN9FIY4</accession>
<dbReference type="InterPro" id="IPR055414">
    <property type="entry name" value="LRR_R13L4/SHOC2-like"/>
</dbReference>
<evidence type="ECO:0000259" key="4">
    <source>
        <dbReference type="Pfam" id="PF08263"/>
    </source>
</evidence>
<dbReference type="Proteomes" id="UP001372338">
    <property type="component" value="Unassembled WGS sequence"/>
</dbReference>
<comment type="caution">
    <text evidence="6">The sequence shown here is derived from an EMBL/GenBank/DDBJ whole genome shotgun (WGS) entry which is preliminary data.</text>
</comment>
<dbReference type="InterPro" id="IPR013210">
    <property type="entry name" value="LRR_N_plant-typ"/>
</dbReference>
<reference evidence="6 7" key="1">
    <citation type="submission" date="2024-01" db="EMBL/GenBank/DDBJ databases">
        <title>The genomes of 5 underutilized Papilionoideae crops provide insights into root nodulation and disease resistanc.</title>
        <authorList>
            <person name="Yuan L."/>
        </authorList>
    </citation>
    <scope>NUCLEOTIDE SEQUENCE [LARGE SCALE GENOMIC DNA]</scope>
    <source>
        <strain evidence="6">ZHUSHIDOU_FW_LH</strain>
        <tissue evidence="6">Leaf</tissue>
    </source>
</reference>
<keyword evidence="2" id="KW-0732">Signal</keyword>
<dbReference type="InterPro" id="IPR032675">
    <property type="entry name" value="LRR_dom_sf"/>
</dbReference>
<evidence type="ECO:0000256" key="2">
    <source>
        <dbReference type="ARBA" id="ARBA00022729"/>
    </source>
</evidence>
<dbReference type="SUPFAM" id="SSF52058">
    <property type="entry name" value="L domain-like"/>
    <property type="match status" value="1"/>
</dbReference>
<evidence type="ECO:0000256" key="1">
    <source>
        <dbReference type="ARBA" id="ARBA00022614"/>
    </source>
</evidence>
<dbReference type="EMBL" id="JAYWIO010000003">
    <property type="protein sequence ID" value="KAK7276589.1"/>
    <property type="molecule type" value="Genomic_DNA"/>
</dbReference>
<evidence type="ECO:0000259" key="5">
    <source>
        <dbReference type="Pfam" id="PF23598"/>
    </source>
</evidence>
<sequence>MTTTITNPPLTPNSTIGNGIYSNSESDALYALKQSLSDPQNVLASWDPSLVTPCTWFHVTFLILWDLGDSNLSGHLVPELANLQNLQYFEIYNNNIDGVIPPELGNLKSLVSLDLYQNRISGNIPRELGNLKNLLFLRLNDNKLTGILPKEVQSLPNIRVL</sequence>
<evidence type="ECO:0000313" key="7">
    <source>
        <dbReference type="Proteomes" id="UP001372338"/>
    </source>
</evidence>